<evidence type="ECO:0000256" key="4">
    <source>
        <dbReference type="ARBA" id="ARBA00023134"/>
    </source>
</evidence>
<name>A0A0D3K092_EMIH1</name>
<dbReference type="SUPFAM" id="SSF52490">
    <property type="entry name" value="Tubulin nucleotide-binding domain-like"/>
    <property type="match status" value="1"/>
</dbReference>
<dbReference type="Pfam" id="PF00091">
    <property type="entry name" value="Tubulin"/>
    <property type="match status" value="1"/>
</dbReference>
<dbReference type="KEGG" id="ehx:EMIHUDRAFT_203698"/>
<keyword evidence="2" id="KW-0493">Microtubule</keyword>
<dbReference type="RefSeq" id="XP_005781606.1">
    <property type="nucleotide sequence ID" value="XM_005781549.1"/>
</dbReference>
<dbReference type="InterPro" id="IPR036525">
    <property type="entry name" value="Tubulin/FtsZ_GTPase_sf"/>
</dbReference>
<dbReference type="GO" id="GO:0007017">
    <property type="term" value="P:microtubule-based process"/>
    <property type="evidence" value="ECO:0007669"/>
    <property type="project" value="InterPro"/>
</dbReference>
<dbReference type="Gene3D" id="3.40.50.1440">
    <property type="entry name" value="Tubulin/FtsZ, GTPase domain"/>
    <property type="match status" value="1"/>
</dbReference>
<dbReference type="InterPro" id="IPR002453">
    <property type="entry name" value="Beta_tubulin"/>
</dbReference>
<dbReference type="GO" id="GO:0005525">
    <property type="term" value="F:GTP binding"/>
    <property type="evidence" value="ECO:0007669"/>
    <property type="project" value="UniProtKB-KW"/>
</dbReference>
<evidence type="ECO:0000259" key="5">
    <source>
        <dbReference type="Pfam" id="PF00091"/>
    </source>
</evidence>
<dbReference type="InterPro" id="IPR003008">
    <property type="entry name" value="Tubulin_FtsZ_GTPase"/>
</dbReference>
<comment type="similarity">
    <text evidence="1">Belongs to the tubulin family.</text>
</comment>
<proteinExistence type="inferred from homology"/>
<reference evidence="6" key="2">
    <citation type="submission" date="2024-10" db="UniProtKB">
        <authorList>
            <consortium name="EnsemblProtists"/>
        </authorList>
    </citation>
    <scope>IDENTIFICATION</scope>
</reference>
<sequence>MTHVEHDNVNCALLLPFVDCALLLSSSLQFADCVLLLHGLDPIPQRVVPRGAAAREAAAGTLGSISGFPSSLRPTSSDSCTVFGFCYLLVCYCRFVNGPNFVSGQSGAGNNWAKGHYTEGTELIDAVLDVVRKESEGCDCLQGFIYTAYILKYSLYSSR</sequence>
<organism evidence="6 7">
    <name type="scientific">Emiliania huxleyi (strain CCMP1516)</name>
    <dbReference type="NCBI Taxonomy" id="280463"/>
    <lineage>
        <taxon>Eukaryota</taxon>
        <taxon>Haptista</taxon>
        <taxon>Haptophyta</taxon>
        <taxon>Prymnesiophyceae</taxon>
        <taxon>Isochrysidales</taxon>
        <taxon>Noelaerhabdaceae</taxon>
        <taxon>Emiliania</taxon>
    </lineage>
</organism>
<keyword evidence="7" id="KW-1185">Reference proteome</keyword>
<evidence type="ECO:0000256" key="2">
    <source>
        <dbReference type="ARBA" id="ARBA00022701"/>
    </source>
</evidence>
<dbReference type="eggNOG" id="KOG1375">
    <property type="taxonomic scope" value="Eukaryota"/>
</dbReference>
<evidence type="ECO:0000313" key="6">
    <source>
        <dbReference type="EnsemblProtists" id="EOD29177"/>
    </source>
</evidence>
<dbReference type="GO" id="GO:0005200">
    <property type="term" value="F:structural constituent of cytoskeleton"/>
    <property type="evidence" value="ECO:0007669"/>
    <property type="project" value="InterPro"/>
</dbReference>
<dbReference type="AlphaFoldDB" id="A0A0D3K092"/>
<dbReference type="GO" id="GO:0005874">
    <property type="term" value="C:microtubule"/>
    <property type="evidence" value="ECO:0007669"/>
    <property type="project" value="UniProtKB-KW"/>
</dbReference>
<evidence type="ECO:0000256" key="1">
    <source>
        <dbReference type="ARBA" id="ARBA00009636"/>
    </source>
</evidence>
<dbReference type="EnsemblProtists" id="EOD29177">
    <property type="protein sequence ID" value="EOD29177"/>
    <property type="gene ID" value="EMIHUDRAFT_203698"/>
</dbReference>
<dbReference type="GeneID" id="19046527"/>
<accession>A0A0D3K092</accession>
<dbReference type="Proteomes" id="UP000013827">
    <property type="component" value="Unassembled WGS sequence"/>
</dbReference>
<dbReference type="PaxDb" id="2903-EOD29177"/>
<reference evidence="7" key="1">
    <citation type="journal article" date="2013" name="Nature">
        <title>Pan genome of the phytoplankton Emiliania underpins its global distribution.</title>
        <authorList>
            <person name="Read B.A."/>
            <person name="Kegel J."/>
            <person name="Klute M.J."/>
            <person name="Kuo A."/>
            <person name="Lefebvre S.C."/>
            <person name="Maumus F."/>
            <person name="Mayer C."/>
            <person name="Miller J."/>
            <person name="Monier A."/>
            <person name="Salamov A."/>
            <person name="Young J."/>
            <person name="Aguilar M."/>
            <person name="Claverie J.M."/>
            <person name="Frickenhaus S."/>
            <person name="Gonzalez K."/>
            <person name="Herman E.K."/>
            <person name="Lin Y.C."/>
            <person name="Napier J."/>
            <person name="Ogata H."/>
            <person name="Sarno A.F."/>
            <person name="Shmutz J."/>
            <person name="Schroeder D."/>
            <person name="de Vargas C."/>
            <person name="Verret F."/>
            <person name="von Dassow P."/>
            <person name="Valentin K."/>
            <person name="Van de Peer Y."/>
            <person name="Wheeler G."/>
            <person name="Dacks J.B."/>
            <person name="Delwiche C.F."/>
            <person name="Dyhrman S.T."/>
            <person name="Glockner G."/>
            <person name="John U."/>
            <person name="Richards T."/>
            <person name="Worden A.Z."/>
            <person name="Zhang X."/>
            <person name="Grigoriev I.V."/>
            <person name="Allen A.E."/>
            <person name="Bidle K."/>
            <person name="Borodovsky M."/>
            <person name="Bowler C."/>
            <person name="Brownlee C."/>
            <person name="Cock J.M."/>
            <person name="Elias M."/>
            <person name="Gladyshev V.N."/>
            <person name="Groth M."/>
            <person name="Guda C."/>
            <person name="Hadaegh A."/>
            <person name="Iglesias-Rodriguez M.D."/>
            <person name="Jenkins J."/>
            <person name="Jones B.M."/>
            <person name="Lawson T."/>
            <person name="Leese F."/>
            <person name="Lindquist E."/>
            <person name="Lobanov A."/>
            <person name="Lomsadze A."/>
            <person name="Malik S.B."/>
            <person name="Marsh M.E."/>
            <person name="Mackinder L."/>
            <person name="Mock T."/>
            <person name="Mueller-Roeber B."/>
            <person name="Pagarete A."/>
            <person name="Parker M."/>
            <person name="Probert I."/>
            <person name="Quesneville H."/>
            <person name="Raines C."/>
            <person name="Rensing S.A."/>
            <person name="Riano-Pachon D.M."/>
            <person name="Richier S."/>
            <person name="Rokitta S."/>
            <person name="Shiraiwa Y."/>
            <person name="Soanes D.M."/>
            <person name="van der Giezen M."/>
            <person name="Wahlund T.M."/>
            <person name="Williams B."/>
            <person name="Wilson W."/>
            <person name="Wolfe G."/>
            <person name="Wurch L.L."/>
        </authorList>
    </citation>
    <scope>NUCLEOTIDE SEQUENCE</scope>
</reference>
<evidence type="ECO:0000256" key="3">
    <source>
        <dbReference type="ARBA" id="ARBA00022741"/>
    </source>
</evidence>
<evidence type="ECO:0000313" key="7">
    <source>
        <dbReference type="Proteomes" id="UP000013827"/>
    </source>
</evidence>
<protein>
    <recommendedName>
        <fullName evidence="5">Tubulin/FtsZ GTPase domain-containing protein</fullName>
    </recommendedName>
</protein>
<dbReference type="PRINTS" id="PR01163">
    <property type="entry name" value="BETATUBULIN"/>
</dbReference>
<dbReference type="PRINTS" id="PR01161">
    <property type="entry name" value="TUBULIN"/>
</dbReference>
<dbReference type="GO" id="GO:0003924">
    <property type="term" value="F:GTPase activity"/>
    <property type="evidence" value="ECO:0007669"/>
    <property type="project" value="InterPro"/>
</dbReference>
<dbReference type="PANTHER" id="PTHR11588">
    <property type="entry name" value="TUBULIN"/>
    <property type="match status" value="1"/>
</dbReference>
<dbReference type="InterPro" id="IPR000217">
    <property type="entry name" value="Tubulin"/>
</dbReference>
<feature type="domain" description="Tubulin/FtsZ GTPase" evidence="5">
    <location>
        <begin position="100"/>
        <end position="148"/>
    </location>
</feature>
<keyword evidence="3" id="KW-0547">Nucleotide-binding</keyword>
<dbReference type="HOGENOM" id="CLU_1664008_0_0_1"/>
<dbReference type="STRING" id="2903.R1D2B4"/>
<keyword evidence="4" id="KW-0342">GTP-binding</keyword>